<reference evidence="1 2" key="1">
    <citation type="submission" date="2017-04" db="EMBL/GenBank/DDBJ databases">
        <authorList>
            <person name="Afonso C.L."/>
            <person name="Miller P.J."/>
            <person name="Scott M.A."/>
            <person name="Spackman E."/>
            <person name="Goraichik I."/>
            <person name="Dimitrov K.M."/>
            <person name="Suarez D.L."/>
            <person name="Swayne D.E."/>
        </authorList>
    </citation>
    <scope>NUCLEOTIDE SEQUENCE [LARGE SCALE GENOMIC DNA]</scope>
</reference>
<evidence type="ECO:0008006" key="3">
    <source>
        <dbReference type="Google" id="ProtNLM"/>
    </source>
</evidence>
<dbReference type="OrthoDB" id="4061472at2759"/>
<dbReference type="Proteomes" id="UP000196158">
    <property type="component" value="Unassembled WGS sequence"/>
</dbReference>
<accession>A0A1X7RB04</accession>
<evidence type="ECO:0000313" key="2">
    <source>
        <dbReference type="Proteomes" id="UP000196158"/>
    </source>
</evidence>
<sequence>MGMFRLLNGLENKIELNTDTKRSLIKKYIPTVSNKSVFTKIKLCKLKDKNTIKNLKDNFIVPNYYYDASNIIENPEINKFIWGNKKKGSYSIRLIIPKSSRNIYMSDLNFINKPSIYNNSTNLRMNLDDTNDGASILTSAVTLKGHILIDVIEELKSPIILDSINIYFKCFITEIIMQTDNELNESKYPTSVAFQIFDKRTLLRMLPIQSLHINLLEMIPNGIKLQEIGKIELPFTFIIYPNKFPAQLNTVWGKTFYRVECQIMKKDLQKNYKEWLILSRKIQYHRVLSNEYDMALLKDAVFYRGICNKLNVEYQICLDSRIIEINSHFNICIELLLQKKYPLDTITVFLIQNVAIPFGRSSSLNYMDSSNTDDDNNTKTGCHIFKIEKRLYSGQTTNSGIKSKDRLYQTIENSEENEDIQIISINDLRITNYNELIKANTLVHPFYCESSTQNPNMARIKISHFLSIRFEFKMEGKKRSPRIFHRIPICLIDKLILDSMNMPSYDKI</sequence>
<proteinExistence type="predicted"/>
<protein>
    <recommendedName>
        <fullName evidence="3">Arrestin C-terminal-like domain-containing protein</fullName>
    </recommendedName>
</protein>
<name>A0A1X7RB04_9SACH</name>
<keyword evidence="2" id="KW-1185">Reference proteome</keyword>
<dbReference type="EMBL" id="FXLY01000014">
    <property type="protein sequence ID" value="SMN22848.1"/>
    <property type="molecule type" value="Genomic_DNA"/>
</dbReference>
<organism evidence="1 2">
    <name type="scientific">Maudiozyma saulgeensis</name>
    <dbReference type="NCBI Taxonomy" id="1789683"/>
    <lineage>
        <taxon>Eukaryota</taxon>
        <taxon>Fungi</taxon>
        <taxon>Dikarya</taxon>
        <taxon>Ascomycota</taxon>
        <taxon>Saccharomycotina</taxon>
        <taxon>Saccharomycetes</taxon>
        <taxon>Saccharomycetales</taxon>
        <taxon>Saccharomycetaceae</taxon>
        <taxon>Maudiozyma</taxon>
    </lineage>
</organism>
<evidence type="ECO:0000313" key="1">
    <source>
        <dbReference type="EMBL" id="SMN22848.1"/>
    </source>
</evidence>
<gene>
    <name evidence="1" type="ORF">KASA_0E01001G</name>
</gene>
<dbReference type="AlphaFoldDB" id="A0A1X7RB04"/>